<accession>A0A1B9F8T8</accession>
<evidence type="ECO:0008006" key="4">
    <source>
        <dbReference type="Google" id="ProtNLM"/>
    </source>
</evidence>
<keyword evidence="1" id="KW-0472">Membrane</keyword>
<sequence>MTLKSNSNLAIKFAFIISILSILLIGFQLFSISKTGEIYCLNQGCKVVEKLTNIPSNAFNAIGLSFFIVLATLLFVIKRQTKGRKIFLFILKCILLSSLAAESVFISYQLFVAKTFCSYCLTIFSSIFIINMLLDFKQFITGTGIVMAGIIASSLLNYEAGMLPTDQNLDSGTYAVKTCSDPSKTLYLIFSKDCSHCKKVLNALTGCNQCEFHFNPIEKIDEIILPGITPEKYYDPHINIMTLKLLGINEIPVLIDKSEGGMLFIKGEKNIISYIEQHCFGPFPTLKEGLNNEFQLNDGVCSLEEECE</sequence>
<feature type="transmembrane region" description="Helical" evidence="1">
    <location>
        <begin position="139"/>
        <end position="158"/>
    </location>
</feature>
<dbReference type="Proteomes" id="UP000093080">
    <property type="component" value="Unassembled WGS sequence"/>
</dbReference>
<dbReference type="InterPro" id="IPR038354">
    <property type="entry name" value="VKOR_sf"/>
</dbReference>
<protein>
    <recommendedName>
        <fullName evidence="4">Vitamin K epoxide reductase domain-containing protein</fullName>
    </recommendedName>
</protein>
<dbReference type="CDD" id="cd12921">
    <property type="entry name" value="VKOR_4"/>
    <property type="match status" value="1"/>
</dbReference>
<gene>
    <name evidence="2" type="ORF">DBT_0120</name>
</gene>
<organism evidence="2 3">
    <name type="scientific">Dissulfuribacter thermophilus</name>
    <dbReference type="NCBI Taxonomy" id="1156395"/>
    <lineage>
        <taxon>Bacteria</taxon>
        <taxon>Pseudomonadati</taxon>
        <taxon>Thermodesulfobacteriota</taxon>
        <taxon>Dissulfuribacteria</taxon>
        <taxon>Dissulfuribacterales</taxon>
        <taxon>Dissulfuribacteraceae</taxon>
        <taxon>Dissulfuribacter</taxon>
    </lineage>
</organism>
<feature type="transmembrane region" description="Helical" evidence="1">
    <location>
        <begin position="89"/>
        <end position="110"/>
    </location>
</feature>
<evidence type="ECO:0000256" key="1">
    <source>
        <dbReference type="SAM" id="Phobius"/>
    </source>
</evidence>
<dbReference type="STRING" id="1156395.DBT_0120"/>
<evidence type="ECO:0000313" key="3">
    <source>
        <dbReference type="Proteomes" id="UP000093080"/>
    </source>
</evidence>
<dbReference type="AlphaFoldDB" id="A0A1B9F8T8"/>
<reference evidence="2 3" key="1">
    <citation type="submission" date="2016-06" db="EMBL/GenBank/DDBJ databases">
        <title>Respiratory ammonification of nitrate coupled to the oxidation of elemental sulfur in deep-sea autotrophic thermophilic bacteria.</title>
        <authorList>
            <person name="Slobodkina G.B."/>
            <person name="Mardanov A.V."/>
            <person name="Ravin N.V."/>
            <person name="Frolova A.A."/>
            <person name="Viryasiv M.B."/>
            <person name="Chernyh N.A."/>
            <person name="Bonch-Osmolovskaya E.A."/>
            <person name="Slobodkin A.I."/>
        </authorList>
    </citation>
    <scope>NUCLEOTIDE SEQUENCE [LARGE SCALE GENOMIC DNA]</scope>
    <source>
        <strain evidence="2 3">S69</strain>
    </source>
</reference>
<feature type="transmembrane region" description="Helical" evidence="1">
    <location>
        <begin position="9"/>
        <end position="30"/>
    </location>
</feature>
<feature type="transmembrane region" description="Helical" evidence="1">
    <location>
        <begin position="58"/>
        <end position="77"/>
    </location>
</feature>
<dbReference type="OrthoDB" id="9782432at2"/>
<dbReference type="EMBL" id="MAGO01000001">
    <property type="protein sequence ID" value="OCC16303.1"/>
    <property type="molecule type" value="Genomic_DNA"/>
</dbReference>
<feature type="transmembrane region" description="Helical" evidence="1">
    <location>
        <begin position="116"/>
        <end position="134"/>
    </location>
</feature>
<keyword evidence="1" id="KW-1133">Transmembrane helix</keyword>
<evidence type="ECO:0000313" key="2">
    <source>
        <dbReference type="EMBL" id="OCC16303.1"/>
    </source>
</evidence>
<keyword evidence="1" id="KW-0812">Transmembrane</keyword>
<name>A0A1B9F8T8_9BACT</name>
<keyword evidence="3" id="KW-1185">Reference proteome</keyword>
<dbReference type="RefSeq" id="WP_067615394.1">
    <property type="nucleotide sequence ID" value="NZ_MAGO01000001.1"/>
</dbReference>
<dbReference type="Gene3D" id="1.20.1440.130">
    <property type="entry name" value="VKOR domain"/>
    <property type="match status" value="1"/>
</dbReference>
<proteinExistence type="predicted"/>
<comment type="caution">
    <text evidence="2">The sequence shown here is derived from an EMBL/GenBank/DDBJ whole genome shotgun (WGS) entry which is preliminary data.</text>
</comment>